<dbReference type="InterPro" id="IPR027417">
    <property type="entry name" value="P-loop_NTPase"/>
</dbReference>
<dbReference type="Pfam" id="PF17784">
    <property type="entry name" value="Sulfotransfer_4"/>
    <property type="match status" value="1"/>
</dbReference>
<keyword evidence="2" id="KW-1185">Reference proteome</keyword>
<proteinExistence type="predicted"/>
<organism evidence="1 2">
    <name type="scientific">Rhizodiscina lignyota</name>
    <dbReference type="NCBI Taxonomy" id="1504668"/>
    <lineage>
        <taxon>Eukaryota</taxon>
        <taxon>Fungi</taxon>
        <taxon>Dikarya</taxon>
        <taxon>Ascomycota</taxon>
        <taxon>Pezizomycotina</taxon>
        <taxon>Dothideomycetes</taxon>
        <taxon>Pleosporomycetidae</taxon>
        <taxon>Aulographales</taxon>
        <taxon>Rhizodiscinaceae</taxon>
        <taxon>Rhizodiscina</taxon>
    </lineage>
</organism>
<name>A0A9P4MF27_9PEZI</name>
<sequence length="320" mass="35825">MDSTREPPSGVQVLSLGLFRTGKSKVREAQFTLQFQVNTIQYTATLTSLPTGSASICEALTILGYRDVFHGIKAVDQPHVWPLLSAAADATFPSLPSYTGAEFGRADWDATFAPSEAITDLGSVFALQLIAAYPDAKVVLVERDDIDRWYRSMDDAVFRTLWGPRANFFVNILGPLFGLKAVATTRKLFYGFFEAQDVDGIRANAKERFRRHYREVRAAVPEEKRLDFRLQDGWEPLCRFLGKEVPNVPFPKVNETDAQKERIRKRMRTFLAKAARRVLLPSASVAVVLLSAVWAIRRGGGSAQEVWSKVVTSIPLSRLR</sequence>
<dbReference type="Proteomes" id="UP000799772">
    <property type="component" value="Unassembled WGS sequence"/>
</dbReference>
<dbReference type="AlphaFoldDB" id="A0A9P4MF27"/>
<dbReference type="InterPro" id="IPR040632">
    <property type="entry name" value="Sulfotransfer_4"/>
</dbReference>
<dbReference type="PANTHER" id="PTHR36978">
    <property type="entry name" value="P-LOOP CONTAINING NUCLEOTIDE TRIPHOSPHATE HYDROLASE"/>
    <property type="match status" value="1"/>
</dbReference>
<gene>
    <name evidence="1" type="ORF">NA57DRAFT_71223</name>
</gene>
<accession>A0A9P4MF27</accession>
<dbReference type="Gene3D" id="3.40.50.300">
    <property type="entry name" value="P-loop containing nucleotide triphosphate hydrolases"/>
    <property type="match status" value="1"/>
</dbReference>
<comment type="caution">
    <text evidence="1">The sequence shown here is derived from an EMBL/GenBank/DDBJ whole genome shotgun (WGS) entry which is preliminary data.</text>
</comment>
<dbReference type="OrthoDB" id="408152at2759"/>
<reference evidence="1" key="1">
    <citation type="journal article" date="2020" name="Stud. Mycol.">
        <title>101 Dothideomycetes genomes: a test case for predicting lifestyles and emergence of pathogens.</title>
        <authorList>
            <person name="Haridas S."/>
            <person name="Albert R."/>
            <person name="Binder M."/>
            <person name="Bloem J."/>
            <person name="Labutti K."/>
            <person name="Salamov A."/>
            <person name="Andreopoulos B."/>
            <person name="Baker S."/>
            <person name="Barry K."/>
            <person name="Bills G."/>
            <person name="Bluhm B."/>
            <person name="Cannon C."/>
            <person name="Castanera R."/>
            <person name="Culley D."/>
            <person name="Daum C."/>
            <person name="Ezra D."/>
            <person name="Gonzalez J."/>
            <person name="Henrissat B."/>
            <person name="Kuo A."/>
            <person name="Liang C."/>
            <person name="Lipzen A."/>
            <person name="Lutzoni F."/>
            <person name="Magnuson J."/>
            <person name="Mondo S."/>
            <person name="Nolan M."/>
            <person name="Ohm R."/>
            <person name="Pangilinan J."/>
            <person name="Park H.-J."/>
            <person name="Ramirez L."/>
            <person name="Alfaro M."/>
            <person name="Sun H."/>
            <person name="Tritt A."/>
            <person name="Yoshinaga Y."/>
            <person name="Zwiers L.-H."/>
            <person name="Turgeon B."/>
            <person name="Goodwin S."/>
            <person name="Spatafora J."/>
            <person name="Crous P."/>
            <person name="Grigoriev I."/>
        </authorList>
    </citation>
    <scope>NUCLEOTIDE SEQUENCE</scope>
    <source>
        <strain evidence="1">CBS 133067</strain>
    </source>
</reference>
<dbReference type="EMBL" id="ML978121">
    <property type="protein sequence ID" value="KAF2105027.1"/>
    <property type="molecule type" value="Genomic_DNA"/>
</dbReference>
<protein>
    <submittedName>
        <fullName evidence="1">Uncharacterized protein</fullName>
    </submittedName>
</protein>
<evidence type="ECO:0000313" key="1">
    <source>
        <dbReference type="EMBL" id="KAF2105027.1"/>
    </source>
</evidence>
<dbReference type="SUPFAM" id="SSF52540">
    <property type="entry name" value="P-loop containing nucleoside triphosphate hydrolases"/>
    <property type="match status" value="1"/>
</dbReference>
<evidence type="ECO:0000313" key="2">
    <source>
        <dbReference type="Proteomes" id="UP000799772"/>
    </source>
</evidence>
<dbReference type="PANTHER" id="PTHR36978:SF4">
    <property type="entry name" value="P-LOOP CONTAINING NUCLEOSIDE TRIPHOSPHATE HYDROLASE PROTEIN"/>
    <property type="match status" value="1"/>
</dbReference>